<dbReference type="InterPro" id="IPR004827">
    <property type="entry name" value="bZIP"/>
</dbReference>
<dbReference type="InterPro" id="IPR045314">
    <property type="entry name" value="bZIP_plant_GBF1"/>
</dbReference>
<feature type="domain" description="BZIP" evidence="7">
    <location>
        <begin position="21"/>
        <end position="84"/>
    </location>
</feature>
<keyword evidence="4" id="KW-0804">Transcription</keyword>
<dbReference type="PANTHER" id="PTHR45764">
    <property type="entry name" value="BZIP TRANSCRIPTION FACTOR 44"/>
    <property type="match status" value="1"/>
</dbReference>
<evidence type="ECO:0000256" key="6">
    <source>
        <dbReference type="SAM" id="MobiDB-lite"/>
    </source>
</evidence>
<evidence type="ECO:0000259" key="7">
    <source>
        <dbReference type="PROSITE" id="PS50217"/>
    </source>
</evidence>
<evidence type="ECO:0000313" key="9">
    <source>
        <dbReference type="Proteomes" id="UP001210211"/>
    </source>
</evidence>
<evidence type="ECO:0000256" key="4">
    <source>
        <dbReference type="ARBA" id="ARBA00023163"/>
    </source>
</evidence>
<dbReference type="FunFam" id="1.20.5.170:FF:000020">
    <property type="entry name" value="BZIP transcription factor"/>
    <property type="match status" value="1"/>
</dbReference>
<dbReference type="CDD" id="cd14702">
    <property type="entry name" value="bZIP_plant_GBF1"/>
    <property type="match status" value="1"/>
</dbReference>
<dbReference type="PROSITE" id="PS50217">
    <property type="entry name" value="BZIP"/>
    <property type="match status" value="1"/>
</dbReference>
<evidence type="ECO:0000256" key="2">
    <source>
        <dbReference type="ARBA" id="ARBA00023015"/>
    </source>
</evidence>
<name>A0AAD6ESN3_9POAL</name>
<evidence type="ECO:0000256" key="1">
    <source>
        <dbReference type="ARBA" id="ARBA00004123"/>
    </source>
</evidence>
<organism evidence="8 9">
    <name type="scientific">Rhynchospora tenuis</name>
    <dbReference type="NCBI Taxonomy" id="198213"/>
    <lineage>
        <taxon>Eukaryota</taxon>
        <taxon>Viridiplantae</taxon>
        <taxon>Streptophyta</taxon>
        <taxon>Embryophyta</taxon>
        <taxon>Tracheophyta</taxon>
        <taxon>Spermatophyta</taxon>
        <taxon>Magnoliopsida</taxon>
        <taxon>Liliopsida</taxon>
        <taxon>Poales</taxon>
        <taxon>Cyperaceae</taxon>
        <taxon>Cyperoideae</taxon>
        <taxon>Rhynchosporeae</taxon>
        <taxon>Rhynchospora</taxon>
    </lineage>
</organism>
<dbReference type="Pfam" id="PF00170">
    <property type="entry name" value="bZIP_1"/>
    <property type="match status" value="1"/>
</dbReference>
<accession>A0AAD6ESN3</accession>
<dbReference type="EMBL" id="JAMRDG010000001">
    <property type="protein sequence ID" value="KAJ3699763.1"/>
    <property type="molecule type" value="Genomic_DNA"/>
</dbReference>
<dbReference type="GO" id="GO:0046982">
    <property type="term" value="F:protein heterodimerization activity"/>
    <property type="evidence" value="ECO:0007669"/>
    <property type="project" value="UniProtKB-ARBA"/>
</dbReference>
<evidence type="ECO:0000313" key="8">
    <source>
        <dbReference type="EMBL" id="KAJ3699763.1"/>
    </source>
</evidence>
<feature type="region of interest" description="Disordered" evidence="6">
    <location>
        <begin position="1"/>
        <end position="42"/>
    </location>
</feature>
<gene>
    <name evidence="8" type="ORF">LUZ61_003468</name>
</gene>
<reference evidence="8 9" key="1">
    <citation type="journal article" date="2022" name="Cell">
        <title>Repeat-based holocentromeres influence genome architecture and karyotype evolution.</title>
        <authorList>
            <person name="Hofstatter P.G."/>
            <person name="Thangavel G."/>
            <person name="Lux T."/>
            <person name="Neumann P."/>
            <person name="Vondrak T."/>
            <person name="Novak P."/>
            <person name="Zhang M."/>
            <person name="Costa L."/>
            <person name="Castellani M."/>
            <person name="Scott A."/>
            <person name="Toegelov H."/>
            <person name="Fuchs J."/>
            <person name="Mata-Sucre Y."/>
            <person name="Dias Y."/>
            <person name="Vanzela A.L.L."/>
            <person name="Huettel B."/>
            <person name="Almeida C.C.S."/>
            <person name="Simkova H."/>
            <person name="Souza G."/>
            <person name="Pedrosa-Harand A."/>
            <person name="Macas J."/>
            <person name="Mayer K.F.X."/>
            <person name="Houben A."/>
            <person name="Marques A."/>
        </authorList>
    </citation>
    <scope>NUCLEOTIDE SEQUENCE [LARGE SCALE GENOMIC DNA]</scope>
    <source>
        <strain evidence="8">RhyTen1mFocal</strain>
    </source>
</reference>
<keyword evidence="2" id="KW-0805">Transcription regulation</keyword>
<comment type="subcellular location">
    <subcellularLocation>
        <location evidence="1">Nucleus</location>
    </subcellularLocation>
</comment>
<keyword evidence="3" id="KW-0238">DNA-binding</keyword>
<sequence>MSLSPPIRRDSSPEQDSPVSDDRKRKRMQSNRESARRSRMKKQMHLDTLIAEGARLKADNADIEARLNLTSQQYIMVEKENQVLRARHAELAERLKSLNSILRIYEDFMGINMDIQDMPESQPIPFMRPWQLPGLDPVMMGSISGPDFPVTADLNPWQVPAVPPVMAAANLVQF</sequence>
<dbReference type="GO" id="GO:0003700">
    <property type="term" value="F:DNA-binding transcription factor activity"/>
    <property type="evidence" value="ECO:0007669"/>
    <property type="project" value="InterPro"/>
</dbReference>
<dbReference type="SMART" id="SM00338">
    <property type="entry name" value="BRLZ"/>
    <property type="match status" value="1"/>
</dbReference>
<dbReference type="PROSITE" id="PS00036">
    <property type="entry name" value="BZIP_BASIC"/>
    <property type="match status" value="1"/>
</dbReference>
<dbReference type="AlphaFoldDB" id="A0AAD6ESN3"/>
<dbReference type="GO" id="GO:0005634">
    <property type="term" value="C:nucleus"/>
    <property type="evidence" value="ECO:0007669"/>
    <property type="project" value="UniProtKB-SubCell"/>
</dbReference>
<keyword evidence="5" id="KW-0539">Nucleus</keyword>
<dbReference type="InterPro" id="IPR046347">
    <property type="entry name" value="bZIP_sf"/>
</dbReference>
<evidence type="ECO:0000256" key="5">
    <source>
        <dbReference type="ARBA" id="ARBA00023242"/>
    </source>
</evidence>
<dbReference type="SUPFAM" id="SSF57959">
    <property type="entry name" value="Leucine zipper domain"/>
    <property type="match status" value="1"/>
</dbReference>
<dbReference type="GO" id="GO:0000976">
    <property type="term" value="F:transcription cis-regulatory region binding"/>
    <property type="evidence" value="ECO:0007669"/>
    <property type="project" value="TreeGrafter"/>
</dbReference>
<evidence type="ECO:0000256" key="3">
    <source>
        <dbReference type="ARBA" id="ARBA00023125"/>
    </source>
</evidence>
<dbReference type="PANTHER" id="PTHR45764:SF34">
    <property type="entry name" value="BZIP TRANSCRIPTION FACTOR 53"/>
    <property type="match status" value="1"/>
</dbReference>
<proteinExistence type="predicted"/>
<dbReference type="Gene3D" id="1.20.5.170">
    <property type="match status" value="1"/>
</dbReference>
<keyword evidence="9" id="KW-1185">Reference proteome</keyword>
<protein>
    <recommendedName>
        <fullName evidence="7">BZIP domain-containing protein</fullName>
    </recommendedName>
</protein>
<dbReference type="GO" id="GO:0045893">
    <property type="term" value="P:positive regulation of DNA-templated transcription"/>
    <property type="evidence" value="ECO:0007669"/>
    <property type="project" value="TreeGrafter"/>
</dbReference>
<dbReference type="Proteomes" id="UP001210211">
    <property type="component" value="Unassembled WGS sequence"/>
</dbReference>
<comment type="caution">
    <text evidence="8">The sequence shown here is derived from an EMBL/GenBank/DDBJ whole genome shotgun (WGS) entry which is preliminary data.</text>
</comment>